<protein>
    <submittedName>
        <fullName evidence="2">Uncharacterized protein</fullName>
    </submittedName>
</protein>
<keyword evidence="1" id="KW-1133">Transmembrane helix</keyword>
<dbReference type="Proteomes" id="UP000694005">
    <property type="component" value="Chromosome A02"/>
</dbReference>
<dbReference type="AlphaFoldDB" id="A0A8D9H3D8"/>
<evidence type="ECO:0000256" key="1">
    <source>
        <dbReference type="SAM" id="Phobius"/>
    </source>
</evidence>
<organism evidence="2 3">
    <name type="scientific">Brassica campestris</name>
    <name type="common">Field mustard</name>
    <dbReference type="NCBI Taxonomy" id="3711"/>
    <lineage>
        <taxon>Eukaryota</taxon>
        <taxon>Viridiplantae</taxon>
        <taxon>Streptophyta</taxon>
        <taxon>Embryophyta</taxon>
        <taxon>Tracheophyta</taxon>
        <taxon>Spermatophyta</taxon>
        <taxon>Magnoliopsida</taxon>
        <taxon>eudicotyledons</taxon>
        <taxon>Gunneridae</taxon>
        <taxon>Pentapetalae</taxon>
        <taxon>rosids</taxon>
        <taxon>malvids</taxon>
        <taxon>Brassicales</taxon>
        <taxon>Brassicaceae</taxon>
        <taxon>Brassiceae</taxon>
        <taxon>Brassica</taxon>
    </lineage>
</organism>
<gene>
    <name evidence="2" type="ORF">BRAPAZ1V2_A02P00510.2</name>
</gene>
<sequence>MWFELLLGWITSGNFYISYNVLLNFLKFVSLSLFTLELYVRVLAHWVAHCGLYDVAISLVIV</sequence>
<name>A0A8D9H3D8_BRACM</name>
<reference evidence="2 3" key="1">
    <citation type="submission" date="2021-07" db="EMBL/GenBank/DDBJ databases">
        <authorList>
            <consortium name="Genoscope - CEA"/>
            <person name="William W."/>
        </authorList>
    </citation>
    <scope>NUCLEOTIDE SEQUENCE [LARGE SCALE GENOMIC DNA]</scope>
</reference>
<proteinExistence type="predicted"/>
<evidence type="ECO:0000313" key="3">
    <source>
        <dbReference type="Proteomes" id="UP000694005"/>
    </source>
</evidence>
<dbReference type="Gramene" id="A02p00510.2_BraZ1">
    <property type="protein sequence ID" value="A02p00510.2_BraZ1.CDS.1"/>
    <property type="gene ID" value="A02g00510.2_BraZ1"/>
</dbReference>
<accession>A0A8D9H3D8</accession>
<keyword evidence="1" id="KW-0812">Transmembrane</keyword>
<feature type="transmembrane region" description="Helical" evidence="1">
    <location>
        <begin position="6"/>
        <end position="26"/>
    </location>
</feature>
<dbReference type="EMBL" id="LS974618">
    <property type="protein sequence ID" value="CAG7891099.1"/>
    <property type="molecule type" value="Genomic_DNA"/>
</dbReference>
<evidence type="ECO:0000313" key="2">
    <source>
        <dbReference type="EMBL" id="CAG7891099.1"/>
    </source>
</evidence>
<keyword evidence="1" id="KW-0472">Membrane</keyword>